<dbReference type="FunFam" id="3.30.40.10:FF:000303">
    <property type="entry name" value="Zinc finger CCCH domain-containing protein 19"/>
    <property type="match status" value="1"/>
</dbReference>
<dbReference type="InterPro" id="IPR035445">
    <property type="entry name" value="GYF-like_dom_sf"/>
</dbReference>
<keyword evidence="11" id="KW-1185">Reference proteome</keyword>
<evidence type="ECO:0000313" key="10">
    <source>
        <dbReference type="EMBL" id="KAK6922639.1"/>
    </source>
</evidence>
<evidence type="ECO:0000259" key="8">
    <source>
        <dbReference type="PROSITE" id="PS50829"/>
    </source>
</evidence>
<dbReference type="CDD" id="cd15568">
    <property type="entry name" value="PHD5_NSD"/>
    <property type="match status" value="1"/>
</dbReference>
<feature type="region of interest" description="Disordered" evidence="6">
    <location>
        <begin position="1"/>
        <end position="65"/>
    </location>
</feature>
<feature type="region of interest" description="Disordered" evidence="6">
    <location>
        <begin position="726"/>
        <end position="746"/>
    </location>
</feature>
<dbReference type="CDD" id="cd10567">
    <property type="entry name" value="SWIB-MDM2_like"/>
    <property type="match status" value="1"/>
</dbReference>
<evidence type="ECO:0000313" key="11">
    <source>
        <dbReference type="Proteomes" id="UP001370490"/>
    </source>
</evidence>
<feature type="compositionally biased region" description="Polar residues" evidence="6">
    <location>
        <begin position="735"/>
        <end position="746"/>
    </location>
</feature>
<feature type="compositionally biased region" description="Polar residues" evidence="6">
    <location>
        <begin position="989"/>
        <end position="1001"/>
    </location>
</feature>
<keyword evidence="4" id="KW-0238">DNA-binding</keyword>
<dbReference type="SMART" id="SM00719">
    <property type="entry name" value="Plus3"/>
    <property type="match status" value="1"/>
</dbReference>
<dbReference type="EMBL" id="JBAMMX010000018">
    <property type="protein sequence ID" value="KAK6922639.1"/>
    <property type="molecule type" value="Genomic_DNA"/>
</dbReference>
<reference evidence="10 11" key="1">
    <citation type="submission" date="2023-12" db="EMBL/GenBank/DDBJ databases">
        <title>A high-quality genome assembly for Dillenia turbinata (Dilleniales).</title>
        <authorList>
            <person name="Chanderbali A."/>
        </authorList>
    </citation>
    <scope>NUCLEOTIDE SEQUENCE [LARGE SCALE GENOMIC DNA]</scope>
    <source>
        <strain evidence="10">LSX21</strain>
        <tissue evidence="10">Leaf</tissue>
    </source>
</reference>
<dbReference type="Gene3D" id="3.90.70.200">
    <property type="entry name" value="Plus-3 domain"/>
    <property type="match status" value="1"/>
</dbReference>
<feature type="compositionally biased region" description="Low complexity" evidence="6">
    <location>
        <begin position="252"/>
        <end position="265"/>
    </location>
</feature>
<evidence type="ECO:0000259" key="7">
    <source>
        <dbReference type="PROSITE" id="PS50016"/>
    </source>
</evidence>
<dbReference type="SUPFAM" id="SSF55277">
    <property type="entry name" value="GYF domain"/>
    <property type="match status" value="1"/>
</dbReference>
<dbReference type="PROSITE" id="PS50829">
    <property type="entry name" value="GYF"/>
    <property type="match status" value="1"/>
</dbReference>
<dbReference type="InterPro" id="IPR058668">
    <property type="entry name" value="NERD_dom"/>
</dbReference>
<dbReference type="PROSITE" id="PS50016">
    <property type="entry name" value="ZF_PHD_2"/>
    <property type="match status" value="1"/>
</dbReference>
<dbReference type="SUPFAM" id="SSF159042">
    <property type="entry name" value="Plus3-like"/>
    <property type="match status" value="1"/>
</dbReference>
<dbReference type="InterPro" id="IPR011011">
    <property type="entry name" value="Znf_FYVE_PHD"/>
</dbReference>
<evidence type="ECO:0000256" key="6">
    <source>
        <dbReference type="SAM" id="MobiDB-lite"/>
    </source>
</evidence>
<dbReference type="InterPro" id="IPR019787">
    <property type="entry name" value="Znf_PHD-finger"/>
</dbReference>
<evidence type="ECO:0000256" key="1">
    <source>
        <dbReference type="ARBA" id="ARBA00022723"/>
    </source>
</evidence>
<feature type="compositionally biased region" description="Polar residues" evidence="6">
    <location>
        <begin position="1316"/>
        <end position="1334"/>
    </location>
</feature>
<dbReference type="SUPFAM" id="SSF57903">
    <property type="entry name" value="FYVE/PHD zinc finger"/>
    <property type="match status" value="1"/>
</dbReference>
<dbReference type="PROSITE" id="PS01359">
    <property type="entry name" value="ZF_PHD_1"/>
    <property type="match status" value="1"/>
</dbReference>
<keyword evidence="1" id="KW-0479">Metal-binding</keyword>
<evidence type="ECO:0000256" key="2">
    <source>
        <dbReference type="ARBA" id="ARBA00022771"/>
    </source>
</evidence>
<feature type="compositionally biased region" description="Basic and acidic residues" evidence="6">
    <location>
        <begin position="950"/>
        <end position="959"/>
    </location>
</feature>
<dbReference type="PROSITE" id="PS51925">
    <property type="entry name" value="SWIB_MDM2"/>
    <property type="match status" value="1"/>
</dbReference>
<organism evidence="10 11">
    <name type="scientific">Dillenia turbinata</name>
    <dbReference type="NCBI Taxonomy" id="194707"/>
    <lineage>
        <taxon>Eukaryota</taxon>
        <taxon>Viridiplantae</taxon>
        <taxon>Streptophyta</taxon>
        <taxon>Embryophyta</taxon>
        <taxon>Tracheophyta</taxon>
        <taxon>Spermatophyta</taxon>
        <taxon>Magnoliopsida</taxon>
        <taxon>eudicotyledons</taxon>
        <taxon>Gunneridae</taxon>
        <taxon>Pentapetalae</taxon>
        <taxon>Dilleniales</taxon>
        <taxon>Dilleniaceae</taxon>
        <taxon>Dillenia</taxon>
    </lineage>
</organism>
<feature type="compositionally biased region" description="Polar residues" evidence="6">
    <location>
        <begin position="1090"/>
        <end position="1128"/>
    </location>
</feature>
<evidence type="ECO:0000259" key="9">
    <source>
        <dbReference type="PROSITE" id="PS51925"/>
    </source>
</evidence>
<dbReference type="SMART" id="SM00249">
    <property type="entry name" value="PHD"/>
    <property type="match status" value="1"/>
</dbReference>
<gene>
    <name evidence="10" type="ORF">RJ641_010943</name>
</gene>
<protein>
    <submittedName>
        <fullName evidence="10">GYF domain</fullName>
    </submittedName>
</protein>
<dbReference type="InterPro" id="IPR019835">
    <property type="entry name" value="SWIB_domain"/>
</dbReference>
<dbReference type="InterPro" id="IPR003121">
    <property type="entry name" value="SWIB_MDM2_domain"/>
</dbReference>
<dbReference type="PANTHER" id="PTHR46695">
    <property type="entry name" value="ZINC FINGER CCCH DOMAIN-CONTAINING PROTEIN 44-RELATED"/>
    <property type="match status" value="1"/>
</dbReference>
<dbReference type="CDD" id="cd00072">
    <property type="entry name" value="GYF"/>
    <property type="match status" value="1"/>
</dbReference>
<keyword evidence="3" id="KW-0862">Zinc</keyword>
<dbReference type="InterPro" id="IPR001965">
    <property type="entry name" value="Znf_PHD"/>
</dbReference>
<dbReference type="PANTHER" id="PTHR46695:SF4">
    <property type="entry name" value="ZINC FINGER CCCH DOMAIN-CONTAINING PROTEIN 44"/>
    <property type="match status" value="1"/>
</dbReference>
<dbReference type="InterPro" id="IPR003169">
    <property type="entry name" value="GYF"/>
</dbReference>
<proteinExistence type="predicted"/>
<evidence type="ECO:0000256" key="3">
    <source>
        <dbReference type="ARBA" id="ARBA00022833"/>
    </source>
</evidence>
<dbReference type="SMART" id="SM00444">
    <property type="entry name" value="GYF"/>
    <property type="match status" value="1"/>
</dbReference>
<dbReference type="Gene3D" id="1.10.245.10">
    <property type="entry name" value="SWIB/MDM2 domain"/>
    <property type="match status" value="1"/>
</dbReference>
<feature type="region of interest" description="Disordered" evidence="6">
    <location>
        <begin position="1171"/>
        <end position="1205"/>
    </location>
</feature>
<dbReference type="Pfam" id="PF25980">
    <property type="entry name" value="NERD_plant"/>
    <property type="match status" value="1"/>
</dbReference>
<comment type="caution">
    <text evidence="10">The sequence shown here is derived from an EMBL/GenBank/DDBJ whole genome shotgun (WGS) entry which is preliminary data.</text>
</comment>
<feature type="compositionally biased region" description="Pro residues" evidence="6">
    <location>
        <begin position="21"/>
        <end position="30"/>
    </location>
</feature>
<sequence length="1436" mass="158504">MEANSVVDGGVKEMSDSQLVPTPPPPPQPPASNGDGGGVQPSLMVPAMGRGEMSGVKRKRGRPPRNMAANSVTVVKRKREEEEEEDVCFICFDGGDLVLCDRKGCPKAYHPPCIKRDESFFRSKAKWNCGWHICSVCQKASHYMCYTCTYSLCRGCIKVAEIYCVRGEKGFCTTCMRTIKLIEKIEPDNNETVQVDFDDKGSWEYLFKVYWIFLKEKLSLSVNELIQAKNPWRGAGNVVCNGELSDKLHDANGGNNHSSNSSINHMETTISKRRKPRKQQKLPEKVMFFGTGKRLGGERQLLPGEIEWATKELLEFVAHMKNGDTSILSQFDVQALLLDYIKRNNLRDPRRKSQIICDTRLTKLFGKSRVGHFEMLKLLEYHFLVKEESQADNIIQGGVGNSVTFQFETDGKSDNSLMVGKDKRRKTRKKDNEARIQINPDEYAAIDVHNINLIYVWRNLLENLIDDSEKLPEKVVGSIVRIRVTCADQNQDVYRLVQVVGTKKTAIPYKTGNKTTDFMLEILNLDKTEVITIDAISNQEFSEVIIGMAPYWSSALADRKCCGGIWTNYYLCSSTFLDNTEECRRLRQSIKCGLVNSLTVGKILEKARALQSVKVYDWLEAEKLRLNHLRDRASEKGECIEKLQLLDTPQEQQRRLNEIPEVHADPKMNPSYESEEEVEKLDSTIKEFVGQKIPGFGRKVGDSVSSQSTGGGPKILAGSRVQGSLFHTGNDETASRTNGNLNQYPWNQHRDSSVSNLMETSKNPVDTPDSRNCIWYDQAAVTSGSFSGEASESLRASTSVGNATSTTECETEKLWYYKDPSGKIQGPFSMVQLRKWSENGFFPPDLRIWKITEKQDNAVLLTDTMLQQLCKSPPILKNHLQVQEIDVASKMKESSWLGGWDGSNNENWVASKEKSADCNIKCSEAIENSGNINKIMKLEESQSSSLTRPADTDSKDRQTVEPSLGWDSLGSNSNSSSQRPVDNLHPSLMSGNESVVPQENEGQLAESGNAGENHGNGNTLASTEGLMGQPTGENGATIALAENVSSQGHDSSSSLVSVTVSSDTPEKNSEIDFPDLHSPTPRPVIEDCTDQATENKGTLPSQIPGQSSSPVWSGASPTSHPASNTSGWQAVLEEADDSNFLGVEEESVSNLLKSLADAIDALDSPLSYDLPETSKPDCFSSMEGTSSTPPVSGKSDVLSSTGDLQIPSQTVVTDDVRGVSPVEVNDPQKWSGVHSSTSPEEDGKVRPNIVVNHWEGEKNVQPQMPSSSGLDITWSSPFDVKDTGWCSAPLNANLGWEAPAPDNLHISSPSNFASTGNANASWAASGRSSNTWQHQPKHIGGRYPSQPHRDRAFQSGSSGFGRDRPSWNRQSSFNGRGGNFSRPPPKGQRGCKVGQESTYNQVPNIQSRARRPSYRNLEGLGWVGPGWAIIGPYKNS</sequence>
<dbReference type="InterPro" id="IPR019786">
    <property type="entry name" value="Zinc_finger_PHD-type_CS"/>
</dbReference>
<dbReference type="Proteomes" id="UP001370490">
    <property type="component" value="Unassembled WGS sequence"/>
</dbReference>
<dbReference type="SMART" id="SM00151">
    <property type="entry name" value="SWIB"/>
    <property type="match status" value="1"/>
</dbReference>
<dbReference type="InterPro" id="IPR013083">
    <property type="entry name" value="Znf_RING/FYVE/PHD"/>
</dbReference>
<evidence type="ECO:0000256" key="4">
    <source>
        <dbReference type="ARBA" id="ARBA00023125"/>
    </source>
</evidence>
<feature type="region of interest" description="Disordered" evidence="6">
    <location>
        <begin position="1316"/>
        <end position="1401"/>
    </location>
</feature>
<dbReference type="InterPro" id="IPR036885">
    <property type="entry name" value="SWIB_MDM2_dom_sf"/>
</dbReference>
<accession>A0AAN8V0I2</accession>
<dbReference type="Gene3D" id="3.30.1490.40">
    <property type="match status" value="1"/>
</dbReference>
<dbReference type="InterPro" id="IPR004343">
    <property type="entry name" value="Plus-3_dom"/>
</dbReference>
<keyword evidence="2 5" id="KW-0863">Zinc-finger</keyword>
<name>A0AAN8V0I2_9MAGN</name>
<dbReference type="Gene3D" id="3.30.40.10">
    <property type="entry name" value="Zinc/RING finger domain, C3HC4 (zinc finger)"/>
    <property type="match status" value="1"/>
</dbReference>
<dbReference type="GO" id="GO:0008270">
    <property type="term" value="F:zinc ion binding"/>
    <property type="evidence" value="ECO:0007669"/>
    <property type="project" value="UniProtKB-KW"/>
</dbReference>
<dbReference type="InterPro" id="IPR036128">
    <property type="entry name" value="Plus3-like_sf"/>
</dbReference>
<dbReference type="Pfam" id="PF03126">
    <property type="entry name" value="Plus-3"/>
    <property type="match status" value="1"/>
</dbReference>
<evidence type="ECO:0000256" key="5">
    <source>
        <dbReference type="PROSITE-ProRule" id="PRU00146"/>
    </source>
</evidence>
<dbReference type="GO" id="GO:0003677">
    <property type="term" value="F:DNA binding"/>
    <property type="evidence" value="ECO:0007669"/>
    <property type="project" value="UniProtKB-KW"/>
</dbReference>
<feature type="compositionally biased region" description="Low complexity" evidence="6">
    <location>
        <begin position="1044"/>
        <end position="1062"/>
    </location>
</feature>
<feature type="domain" description="GYF" evidence="8">
    <location>
        <begin position="812"/>
        <end position="866"/>
    </location>
</feature>
<feature type="compositionally biased region" description="Basic residues" evidence="6">
    <location>
        <begin position="271"/>
        <end position="280"/>
    </location>
</feature>
<feature type="region of interest" description="Disordered" evidence="6">
    <location>
        <begin position="940"/>
        <end position="1128"/>
    </location>
</feature>
<feature type="region of interest" description="Disordered" evidence="6">
    <location>
        <begin position="1221"/>
        <end position="1244"/>
    </location>
</feature>
<feature type="domain" description="DM2" evidence="9">
    <location>
        <begin position="302"/>
        <end position="385"/>
    </location>
</feature>
<dbReference type="SUPFAM" id="SSF47592">
    <property type="entry name" value="SWIB/MDM2 domain"/>
    <property type="match status" value="1"/>
</dbReference>
<dbReference type="Pfam" id="PF02201">
    <property type="entry name" value="SWIB"/>
    <property type="match status" value="1"/>
</dbReference>
<feature type="region of interest" description="Disordered" evidence="6">
    <location>
        <begin position="250"/>
        <end position="281"/>
    </location>
</feature>
<feature type="domain" description="PHD-type" evidence="7">
    <location>
        <begin position="85"/>
        <end position="151"/>
    </location>
</feature>
<feature type="compositionally biased region" description="Low complexity" evidence="6">
    <location>
        <begin position="963"/>
        <end position="977"/>
    </location>
</feature>
<dbReference type="Pfam" id="PF02213">
    <property type="entry name" value="GYF"/>
    <property type="match status" value="1"/>
</dbReference>